<feature type="compositionally biased region" description="Low complexity" evidence="1">
    <location>
        <begin position="42"/>
        <end position="55"/>
    </location>
</feature>
<evidence type="ECO:0000313" key="2">
    <source>
        <dbReference type="EMBL" id="KAF3855104.1"/>
    </source>
</evidence>
<name>A0A7J5YZW9_DISMA</name>
<comment type="caution">
    <text evidence="2">The sequence shown here is derived from an EMBL/GenBank/DDBJ whole genome shotgun (WGS) entry which is preliminary data.</text>
</comment>
<gene>
    <name evidence="2" type="ORF">F7725_023159</name>
</gene>
<protein>
    <submittedName>
        <fullName evidence="2">Uncharacterized protein</fullName>
    </submittedName>
</protein>
<evidence type="ECO:0000313" key="3">
    <source>
        <dbReference type="Proteomes" id="UP000518266"/>
    </source>
</evidence>
<dbReference type="Proteomes" id="UP000518266">
    <property type="component" value="Unassembled WGS sequence"/>
</dbReference>
<sequence length="72" mass="7972">MGILPTRLVSSIMKDLCINNTEDWYSGTSKELRGSLSMDWEMSWSSSMPPRKSSSAQRGLPSTESSRGEGGW</sequence>
<proteinExistence type="predicted"/>
<keyword evidence="3" id="KW-1185">Reference proteome</keyword>
<accession>A0A7J5YZW9</accession>
<feature type="compositionally biased region" description="Polar residues" evidence="1">
    <location>
        <begin position="56"/>
        <end position="65"/>
    </location>
</feature>
<reference evidence="2 3" key="1">
    <citation type="submission" date="2020-03" db="EMBL/GenBank/DDBJ databases">
        <title>Dissostichus mawsoni Genome sequencing and assembly.</title>
        <authorList>
            <person name="Park H."/>
        </authorList>
    </citation>
    <scope>NUCLEOTIDE SEQUENCE [LARGE SCALE GENOMIC DNA]</scope>
    <source>
        <strain evidence="2">DM0001</strain>
        <tissue evidence="2">Muscle</tissue>
    </source>
</reference>
<feature type="region of interest" description="Disordered" evidence="1">
    <location>
        <begin position="42"/>
        <end position="72"/>
    </location>
</feature>
<evidence type="ECO:0000256" key="1">
    <source>
        <dbReference type="SAM" id="MobiDB-lite"/>
    </source>
</evidence>
<organism evidence="2 3">
    <name type="scientific">Dissostichus mawsoni</name>
    <name type="common">Antarctic cod</name>
    <dbReference type="NCBI Taxonomy" id="36200"/>
    <lineage>
        <taxon>Eukaryota</taxon>
        <taxon>Metazoa</taxon>
        <taxon>Chordata</taxon>
        <taxon>Craniata</taxon>
        <taxon>Vertebrata</taxon>
        <taxon>Euteleostomi</taxon>
        <taxon>Actinopterygii</taxon>
        <taxon>Neopterygii</taxon>
        <taxon>Teleostei</taxon>
        <taxon>Neoteleostei</taxon>
        <taxon>Acanthomorphata</taxon>
        <taxon>Eupercaria</taxon>
        <taxon>Perciformes</taxon>
        <taxon>Notothenioidei</taxon>
        <taxon>Nototheniidae</taxon>
        <taxon>Dissostichus</taxon>
    </lineage>
</organism>
<dbReference type="AlphaFoldDB" id="A0A7J5YZW9"/>
<dbReference type="EMBL" id="JAAKFY010000007">
    <property type="protein sequence ID" value="KAF3855104.1"/>
    <property type="molecule type" value="Genomic_DNA"/>
</dbReference>